<name>A0A4Y7KR77_PAPSO</name>
<organism evidence="1 2">
    <name type="scientific">Papaver somniferum</name>
    <name type="common">Opium poppy</name>
    <dbReference type="NCBI Taxonomy" id="3469"/>
    <lineage>
        <taxon>Eukaryota</taxon>
        <taxon>Viridiplantae</taxon>
        <taxon>Streptophyta</taxon>
        <taxon>Embryophyta</taxon>
        <taxon>Tracheophyta</taxon>
        <taxon>Spermatophyta</taxon>
        <taxon>Magnoliopsida</taxon>
        <taxon>Ranunculales</taxon>
        <taxon>Papaveraceae</taxon>
        <taxon>Papaveroideae</taxon>
        <taxon>Papaver</taxon>
    </lineage>
</organism>
<dbReference type="Proteomes" id="UP000316621">
    <property type="component" value="Chromosome 8"/>
</dbReference>
<protein>
    <submittedName>
        <fullName evidence="1">Uncharacterized protein</fullName>
    </submittedName>
</protein>
<dbReference type="Gramene" id="RZC74395">
    <property type="protein sequence ID" value="RZC74395"/>
    <property type="gene ID" value="C5167_049879"/>
</dbReference>
<gene>
    <name evidence="1" type="ORF">C5167_049879</name>
</gene>
<dbReference type="EMBL" id="CM010722">
    <property type="protein sequence ID" value="RZC74395.1"/>
    <property type="molecule type" value="Genomic_DNA"/>
</dbReference>
<reference evidence="1 2" key="1">
    <citation type="journal article" date="2018" name="Science">
        <title>The opium poppy genome and morphinan production.</title>
        <authorList>
            <person name="Guo L."/>
            <person name="Winzer T."/>
            <person name="Yang X."/>
            <person name="Li Y."/>
            <person name="Ning Z."/>
            <person name="He Z."/>
            <person name="Teodor R."/>
            <person name="Lu Y."/>
            <person name="Bowser T.A."/>
            <person name="Graham I.A."/>
            <person name="Ye K."/>
        </authorList>
    </citation>
    <scope>NUCLEOTIDE SEQUENCE [LARGE SCALE GENOMIC DNA]</scope>
    <source>
        <strain evidence="2">cv. HN1</strain>
        <tissue evidence="1">Leaves</tissue>
    </source>
</reference>
<evidence type="ECO:0000313" key="2">
    <source>
        <dbReference type="Proteomes" id="UP000316621"/>
    </source>
</evidence>
<proteinExistence type="predicted"/>
<keyword evidence="2" id="KW-1185">Reference proteome</keyword>
<dbReference type="AlphaFoldDB" id="A0A4Y7KR77"/>
<sequence>MVLTYINWLRFLLHYKMIVNLTHKFECSKVKSSKLGFGTLLVTKGTAMTQHLFRSAVIQATTKVSDLSDIKFSLTPSLRSRA</sequence>
<evidence type="ECO:0000313" key="1">
    <source>
        <dbReference type="EMBL" id="RZC74395.1"/>
    </source>
</evidence>
<accession>A0A4Y7KR77</accession>